<proteinExistence type="predicted"/>
<accession>A5BQF3</accession>
<protein>
    <submittedName>
        <fullName evidence="1">Uncharacterized protein</fullName>
    </submittedName>
</protein>
<dbReference type="EMBL" id="AM467489">
    <property type="protein sequence ID" value="CAN74877.1"/>
    <property type="molecule type" value="Genomic_DNA"/>
</dbReference>
<name>A5BQF3_VITVI</name>
<gene>
    <name evidence="1" type="ORF">VITISV_038924</name>
</gene>
<evidence type="ECO:0000313" key="1">
    <source>
        <dbReference type="EMBL" id="CAN74877.1"/>
    </source>
</evidence>
<dbReference type="AlphaFoldDB" id="A5BQF3"/>
<organism evidence="1">
    <name type="scientific">Vitis vinifera</name>
    <name type="common">Grape</name>
    <dbReference type="NCBI Taxonomy" id="29760"/>
    <lineage>
        <taxon>Eukaryota</taxon>
        <taxon>Viridiplantae</taxon>
        <taxon>Streptophyta</taxon>
        <taxon>Embryophyta</taxon>
        <taxon>Tracheophyta</taxon>
        <taxon>Spermatophyta</taxon>
        <taxon>Magnoliopsida</taxon>
        <taxon>eudicotyledons</taxon>
        <taxon>Gunneridae</taxon>
        <taxon>Pentapetalae</taxon>
        <taxon>rosids</taxon>
        <taxon>Vitales</taxon>
        <taxon>Vitaceae</taxon>
        <taxon>Viteae</taxon>
        <taxon>Vitis</taxon>
    </lineage>
</organism>
<reference evidence="1" key="1">
    <citation type="journal article" date="2007" name="PLoS ONE">
        <title>The first genome sequence of an elite grapevine cultivar (Pinot noir Vitis vinifera L.): coping with a highly heterozygous genome.</title>
        <authorList>
            <person name="Velasco R."/>
            <person name="Zharkikh A."/>
            <person name="Troggio M."/>
            <person name="Cartwright D.A."/>
            <person name="Cestaro A."/>
            <person name="Pruss D."/>
            <person name="Pindo M."/>
            <person name="FitzGerald L.M."/>
            <person name="Vezzulli S."/>
            <person name="Reid J."/>
            <person name="Malacarne G."/>
            <person name="Iliev D."/>
            <person name="Coppola G."/>
            <person name="Wardell B."/>
            <person name="Micheletti D."/>
            <person name="Macalma T."/>
            <person name="Facci M."/>
            <person name="Mitchell J.T."/>
            <person name="Perazzolli M."/>
            <person name="Eldredge G."/>
            <person name="Gatto P."/>
            <person name="Oyzerski R."/>
            <person name="Moretto M."/>
            <person name="Gutin N."/>
            <person name="Stefanini M."/>
            <person name="Chen Y."/>
            <person name="Segala C."/>
            <person name="Davenport C."/>
            <person name="Dematte L."/>
            <person name="Mraz A."/>
            <person name="Battilana J."/>
            <person name="Stormo K."/>
            <person name="Costa F."/>
            <person name="Tao Q."/>
            <person name="Si-Ammour A."/>
            <person name="Harkins T."/>
            <person name="Lackey A."/>
            <person name="Perbost C."/>
            <person name="Taillon B."/>
            <person name="Stella A."/>
            <person name="Solovyev V."/>
            <person name="Fawcett J.A."/>
            <person name="Sterck L."/>
            <person name="Vandepoele K."/>
            <person name="Grando S.M."/>
            <person name="Toppo S."/>
            <person name="Moser C."/>
            <person name="Lanchbury J."/>
            <person name="Bogden R."/>
            <person name="Skolnick M."/>
            <person name="Sgaramella V."/>
            <person name="Bhatnagar S.K."/>
            <person name="Fontana P."/>
            <person name="Gutin A."/>
            <person name="Van de Peer Y."/>
            <person name="Salamini F."/>
            <person name="Viola R."/>
        </authorList>
    </citation>
    <scope>NUCLEOTIDE SEQUENCE</scope>
</reference>
<sequence length="80" mass="8307">MVATKVLAVIDVAAVVLERQYYSEYVGSGGGVDGGNNSGVAVVMAVVRLATVMEYVEEVGDLVIKVVMEYVIVVAVAATV</sequence>